<dbReference type="Gene3D" id="3.40.630.190">
    <property type="entry name" value="LCP protein"/>
    <property type="match status" value="1"/>
</dbReference>
<feature type="region of interest" description="Disordered" evidence="2">
    <location>
        <begin position="356"/>
        <end position="400"/>
    </location>
</feature>
<name>A0ABU2N7V8_9PSEU</name>
<feature type="domain" description="Cell envelope-related transcriptional attenuator" evidence="3">
    <location>
        <begin position="100"/>
        <end position="271"/>
    </location>
</feature>
<gene>
    <name evidence="4" type="ORF">RM445_10895</name>
</gene>
<comment type="caution">
    <text evidence="4">The sequence shown here is derived from an EMBL/GenBank/DDBJ whole genome shotgun (WGS) entry which is preliminary data.</text>
</comment>
<dbReference type="EMBL" id="JAVREJ010000006">
    <property type="protein sequence ID" value="MDT0350030.1"/>
    <property type="molecule type" value="Genomic_DNA"/>
</dbReference>
<keyword evidence="5" id="KW-1185">Reference proteome</keyword>
<accession>A0ABU2N7V8</accession>
<dbReference type="PANTHER" id="PTHR33392">
    <property type="entry name" value="POLYISOPRENYL-TEICHOIC ACID--PEPTIDOGLYCAN TEICHOIC ACID TRANSFERASE TAGU"/>
    <property type="match status" value="1"/>
</dbReference>
<dbReference type="Proteomes" id="UP001183202">
    <property type="component" value="Unassembled WGS sequence"/>
</dbReference>
<proteinExistence type="inferred from homology"/>
<feature type="compositionally biased region" description="Low complexity" evidence="2">
    <location>
        <begin position="370"/>
        <end position="389"/>
    </location>
</feature>
<evidence type="ECO:0000313" key="4">
    <source>
        <dbReference type="EMBL" id="MDT0350030.1"/>
    </source>
</evidence>
<protein>
    <submittedName>
        <fullName evidence="4">LCP family protein</fullName>
    </submittedName>
</protein>
<dbReference type="Pfam" id="PF03816">
    <property type="entry name" value="LytR_cpsA_psr"/>
    <property type="match status" value="1"/>
</dbReference>
<dbReference type="NCBIfam" id="TIGR00350">
    <property type="entry name" value="lytR_cpsA_psr"/>
    <property type="match status" value="1"/>
</dbReference>
<comment type="similarity">
    <text evidence="1">Belongs to the LytR/CpsA/Psr (LCP) family.</text>
</comment>
<dbReference type="PANTHER" id="PTHR33392:SF6">
    <property type="entry name" value="POLYISOPRENYL-TEICHOIC ACID--PEPTIDOGLYCAN TEICHOIC ACID TRANSFERASE TAGU"/>
    <property type="match status" value="1"/>
</dbReference>
<evidence type="ECO:0000259" key="3">
    <source>
        <dbReference type="Pfam" id="PF03816"/>
    </source>
</evidence>
<evidence type="ECO:0000313" key="5">
    <source>
        <dbReference type="Proteomes" id="UP001183202"/>
    </source>
</evidence>
<organism evidence="4 5">
    <name type="scientific">Pseudonocardia charpentierae</name>
    <dbReference type="NCBI Taxonomy" id="3075545"/>
    <lineage>
        <taxon>Bacteria</taxon>
        <taxon>Bacillati</taxon>
        <taxon>Actinomycetota</taxon>
        <taxon>Actinomycetes</taxon>
        <taxon>Pseudonocardiales</taxon>
        <taxon>Pseudonocardiaceae</taxon>
        <taxon>Pseudonocardia</taxon>
    </lineage>
</organism>
<reference evidence="5" key="1">
    <citation type="submission" date="2023-07" db="EMBL/GenBank/DDBJ databases">
        <title>30 novel species of actinomycetes from the DSMZ collection.</title>
        <authorList>
            <person name="Nouioui I."/>
        </authorList>
    </citation>
    <scope>NUCLEOTIDE SEQUENCE [LARGE SCALE GENOMIC DNA]</scope>
    <source>
        <strain evidence="5">DSM 45834</strain>
    </source>
</reference>
<dbReference type="InterPro" id="IPR050922">
    <property type="entry name" value="LytR/CpsA/Psr_CW_biosynth"/>
</dbReference>
<dbReference type="InterPro" id="IPR004474">
    <property type="entry name" value="LytR_CpsA_psr"/>
</dbReference>
<sequence length="400" mass="41689">MSGTARVVRLAAGVLGRTVAAGLSLALLVGTGYGWSVQRTLTDRVVTSDVITTRTAAPEPEQPFTALLVGLDSRTDASGNPLPAELLAALRAGVDEGQLHTDTIILLHVPAGPDARAVAISIPRDSFVTLADGSGPHKINSAYGRATDVAKAALQKQGVTGAELDRRSRDAGRRALVETVEKFTRLPVDHYAEINLAGFVEMTEAIGGVPVCLRRPEREVRSGVDLPAGPQTVRGPDALAFVRQRHGLEDGDFDRIARQQAFLAGMASRMLSTGTLSDPGAVRRLVDAVTRNVVLDRGWDLDRLVVQFGRMSGGDIRFVTIPTGTPALETPVDGIAVQVDTAEVRAFVRDTIAATDTAAAPTSSPPTRPTPTAASTASASAEPSAAPTSGISAAGVTCVD</sequence>
<evidence type="ECO:0000256" key="1">
    <source>
        <dbReference type="ARBA" id="ARBA00006068"/>
    </source>
</evidence>
<evidence type="ECO:0000256" key="2">
    <source>
        <dbReference type="SAM" id="MobiDB-lite"/>
    </source>
</evidence>
<dbReference type="RefSeq" id="WP_311556062.1">
    <property type="nucleotide sequence ID" value="NZ_JAVREJ010000006.1"/>
</dbReference>